<dbReference type="Pfam" id="PF05957">
    <property type="entry name" value="DUF883"/>
    <property type="match status" value="1"/>
</dbReference>
<evidence type="ECO:0000256" key="1">
    <source>
        <dbReference type="ARBA" id="ARBA00004377"/>
    </source>
</evidence>
<keyword evidence="7" id="KW-0472">Membrane</keyword>
<evidence type="ECO:0000256" key="2">
    <source>
        <dbReference type="ARBA" id="ARBA00010423"/>
    </source>
</evidence>
<evidence type="ECO:0000259" key="9">
    <source>
        <dbReference type="Pfam" id="PF19029"/>
    </source>
</evidence>
<comment type="similarity">
    <text evidence="2">Belongs to the ElaB/YgaM/YqjD family.</text>
</comment>
<dbReference type="InterPro" id="IPR043605">
    <property type="entry name" value="DUF883_C"/>
</dbReference>
<evidence type="ECO:0000313" key="10">
    <source>
        <dbReference type="EMBL" id="CAB3771242.1"/>
    </source>
</evidence>
<protein>
    <recommendedName>
        <fullName evidence="12">DUF883 domain-containing protein</fullName>
    </recommendedName>
</protein>
<dbReference type="GO" id="GO:0043022">
    <property type="term" value="F:ribosome binding"/>
    <property type="evidence" value="ECO:0007669"/>
    <property type="project" value="InterPro"/>
</dbReference>
<dbReference type="Pfam" id="PF19029">
    <property type="entry name" value="DUF883_C"/>
    <property type="match status" value="1"/>
</dbReference>
<keyword evidence="5" id="KW-0812">Transmembrane</keyword>
<sequence>MTATTEQFALGKQKIVEDLSVLLTDSEEMLRLATALPGEGVDALRERLRAHVDTLRAALADAQVAAQRGYRSVTVQTERYVRHNPWQALGAAAGVGFLLGVLVAR</sequence>
<keyword evidence="11" id="KW-1185">Reference proteome</keyword>
<name>A0A6J5F114_9BURK</name>
<dbReference type="PANTHER" id="PTHR35893:SF3">
    <property type="entry name" value="INNER MEMBRANE PROTEIN"/>
    <property type="match status" value="1"/>
</dbReference>
<dbReference type="InterPro" id="IPR043604">
    <property type="entry name" value="DUF883_N"/>
</dbReference>
<dbReference type="EMBL" id="CADIKH010000050">
    <property type="protein sequence ID" value="CAB3771242.1"/>
    <property type="molecule type" value="Genomic_DNA"/>
</dbReference>
<evidence type="ECO:0000256" key="7">
    <source>
        <dbReference type="ARBA" id="ARBA00023136"/>
    </source>
</evidence>
<evidence type="ECO:0000313" key="11">
    <source>
        <dbReference type="Proteomes" id="UP000494363"/>
    </source>
</evidence>
<evidence type="ECO:0000256" key="4">
    <source>
        <dbReference type="ARBA" id="ARBA00022519"/>
    </source>
</evidence>
<evidence type="ECO:0000259" key="8">
    <source>
        <dbReference type="Pfam" id="PF05957"/>
    </source>
</evidence>
<organism evidence="10 11">
    <name type="scientific">Paraburkholderia humisilvae</name>
    <dbReference type="NCBI Taxonomy" id="627669"/>
    <lineage>
        <taxon>Bacteria</taxon>
        <taxon>Pseudomonadati</taxon>
        <taxon>Pseudomonadota</taxon>
        <taxon>Betaproteobacteria</taxon>
        <taxon>Burkholderiales</taxon>
        <taxon>Burkholderiaceae</taxon>
        <taxon>Paraburkholderia</taxon>
    </lineage>
</organism>
<dbReference type="GO" id="GO:0005886">
    <property type="term" value="C:plasma membrane"/>
    <property type="evidence" value="ECO:0007669"/>
    <property type="project" value="UniProtKB-SubCell"/>
</dbReference>
<keyword evidence="3" id="KW-1003">Cell membrane</keyword>
<comment type="subcellular location">
    <subcellularLocation>
        <location evidence="1">Cell inner membrane</location>
        <topology evidence="1">Single-pass membrane protein</topology>
    </subcellularLocation>
</comment>
<dbReference type="Proteomes" id="UP000494363">
    <property type="component" value="Unassembled WGS sequence"/>
</dbReference>
<accession>A0A6J5F114</accession>
<dbReference type="InterPro" id="IPR010279">
    <property type="entry name" value="YqjD/ElaB"/>
</dbReference>
<evidence type="ECO:0000256" key="5">
    <source>
        <dbReference type="ARBA" id="ARBA00022692"/>
    </source>
</evidence>
<keyword evidence="4" id="KW-0997">Cell inner membrane</keyword>
<evidence type="ECO:0008006" key="12">
    <source>
        <dbReference type="Google" id="ProtNLM"/>
    </source>
</evidence>
<evidence type="ECO:0000256" key="3">
    <source>
        <dbReference type="ARBA" id="ARBA00022475"/>
    </source>
</evidence>
<proteinExistence type="inferred from homology"/>
<evidence type="ECO:0000256" key="6">
    <source>
        <dbReference type="ARBA" id="ARBA00022989"/>
    </source>
</evidence>
<gene>
    <name evidence="10" type="ORF">LMG29542_06573</name>
</gene>
<feature type="domain" description="DUF883" evidence="8">
    <location>
        <begin position="15"/>
        <end position="65"/>
    </location>
</feature>
<dbReference type="AlphaFoldDB" id="A0A6J5F114"/>
<dbReference type="RefSeq" id="WP_175231983.1">
    <property type="nucleotide sequence ID" value="NZ_CADIKH010000050.1"/>
</dbReference>
<reference evidence="10 11" key="1">
    <citation type="submission" date="2020-04" db="EMBL/GenBank/DDBJ databases">
        <authorList>
            <person name="De Canck E."/>
        </authorList>
    </citation>
    <scope>NUCLEOTIDE SEQUENCE [LARGE SCALE GENOMIC DNA]</scope>
    <source>
        <strain evidence="10 11">LMG 29542</strain>
    </source>
</reference>
<feature type="domain" description="DUF883" evidence="9">
    <location>
        <begin position="77"/>
        <end position="105"/>
    </location>
</feature>
<keyword evidence="6" id="KW-1133">Transmembrane helix</keyword>
<dbReference type="PANTHER" id="PTHR35893">
    <property type="entry name" value="INNER MEMBRANE PROTEIN-RELATED"/>
    <property type="match status" value="1"/>
</dbReference>